<dbReference type="Pfam" id="PF13640">
    <property type="entry name" value="2OG-FeII_Oxy_3"/>
    <property type="match status" value="1"/>
</dbReference>
<evidence type="ECO:0000313" key="2">
    <source>
        <dbReference type="EMBL" id="CAA6814550.1"/>
    </source>
</evidence>
<dbReference type="InterPro" id="IPR044862">
    <property type="entry name" value="Pro_4_hyd_alph_FE2OG_OXY"/>
</dbReference>
<proteinExistence type="predicted"/>
<protein>
    <submittedName>
        <fullName evidence="2">2OG-Fe(II) oxygenase</fullName>
    </submittedName>
</protein>
<sequence>MIYDREYFSKIIADKILKNENEIYEQFNSGNKISSFIIDELLPVEEATKIYNSFPKPEDMKVKKSLREYKFIDAQLNKHNKILEEITYAFHEKIVIDAISKTIKINGLIADEQLYAGGLSRMEKGQYLNPHLDNSHNKDRSLYRVLNLLYYVSPNRKIEDGGNLELWDEGPKKEQRTIYSKFNRLVVMITNRDSWHSVSKLEKGARCCISNYYFSEKPLTKEDYFHITSFRGFPNQYIRDKVLLLDIKLRMGLRKIFKKGIVDNSHVYKK</sequence>
<dbReference type="Gene3D" id="2.60.120.620">
    <property type="entry name" value="q2cbj1_9rhob like domain"/>
    <property type="match status" value="1"/>
</dbReference>
<dbReference type="EMBL" id="CACVAW010000061">
    <property type="protein sequence ID" value="CAA6814550.1"/>
    <property type="molecule type" value="Genomic_DNA"/>
</dbReference>
<name>A0A6S6SVC1_9BACT</name>
<evidence type="ECO:0000259" key="1">
    <source>
        <dbReference type="Pfam" id="PF13640"/>
    </source>
</evidence>
<reference evidence="2" key="1">
    <citation type="submission" date="2020-01" db="EMBL/GenBank/DDBJ databases">
        <authorList>
            <person name="Meier V. D."/>
            <person name="Meier V D."/>
        </authorList>
    </citation>
    <scope>NUCLEOTIDE SEQUENCE</scope>
    <source>
        <strain evidence="2">HLG_WM_MAG_12</strain>
    </source>
</reference>
<dbReference type="AlphaFoldDB" id="A0A6S6SVC1"/>
<accession>A0A6S6SVC1</accession>
<gene>
    <name evidence="2" type="ORF">HELGO_WM8289</name>
</gene>
<organism evidence="2">
    <name type="scientific">uncultured Campylobacterales bacterium</name>
    <dbReference type="NCBI Taxonomy" id="352960"/>
    <lineage>
        <taxon>Bacteria</taxon>
        <taxon>Pseudomonadati</taxon>
        <taxon>Campylobacterota</taxon>
        <taxon>Epsilonproteobacteria</taxon>
        <taxon>Campylobacterales</taxon>
        <taxon>environmental samples</taxon>
    </lineage>
</organism>
<feature type="domain" description="Prolyl 4-hydroxylase alpha subunit Fe(2+) 2OG dioxygenase" evidence="1">
    <location>
        <begin position="119"/>
        <end position="213"/>
    </location>
</feature>